<keyword evidence="2" id="KW-1185">Reference proteome</keyword>
<sequence>MRRLGATPDALRSLLRHKSKPLRTGLNSKLVRVALIFMLFSQN</sequence>
<proteinExistence type="predicted"/>
<dbReference type="EMBL" id="CP024785">
    <property type="protein sequence ID" value="AUB40281.1"/>
    <property type="molecule type" value="Genomic_DNA"/>
</dbReference>
<evidence type="ECO:0000313" key="2">
    <source>
        <dbReference type="Proteomes" id="UP000232003"/>
    </source>
</evidence>
<gene>
    <name evidence="1" type="ORF">COO91_06290</name>
</gene>
<dbReference type="KEGG" id="nfl:COO91_06290"/>
<evidence type="ECO:0000313" key="1">
    <source>
        <dbReference type="EMBL" id="AUB40281.1"/>
    </source>
</evidence>
<dbReference type="AlphaFoldDB" id="A0A2K8SXV9"/>
<dbReference type="Proteomes" id="UP000232003">
    <property type="component" value="Chromosome"/>
</dbReference>
<protein>
    <submittedName>
        <fullName evidence="1">Uncharacterized protein</fullName>
    </submittedName>
</protein>
<name>A0A2K8SXV9_9NOSO</name>
<organism evidence="1 2">
    <name type="scientific">Nostoc flagelliforme CCNUN1</name>
    <dbReference type="NCBI Taxonomy" id="2038116"/>
    <lineage>
        <taxon>Bacteria</taxon>
        <taxon>Bacillati</taxon>
        <taxon>Cyanobacteriota</taxon>
        <taxon>Cyanophyceae</taxon>
        <taxon>Nostocales</taxon>
        <taxon>Nostocaceae</taxon>
        <taxon>Nostoc</taxon>
    </lineage>
</organism>
<accession>A0A2K8SXV9</accession>
<reference evidence="1 2" key="1">
    <citation type="submission" date="2017-11" db="EMBL/GenBank/DDBJ databases">
        <title>Complete genome of a free-living desiccation-tolerant cyanobacterium and its photosynthetic adaptation to extreme terrestrial habitat.</title>
        <authorList>
            <person name="Shang J."/>
        </authorList>
    </citation>
    <scope>NUCLEOTIDE SEQUENCE [LARGE SCALE GENOMIC DNA]</scope>
    <source>
        <strain evidence="1 2">CCNUN1</strain>
    </source>
</reference>